<organism evidence="1 2">
    <name type="scientific">Salinimicrobium oceani</name>
    <dbReference type="NCBI Taxonomy" id="2722702"/>
    <lineage>
        <taxon>Bacteria</taxon>
        <taxon>Pseudomonadati</taxon>
        <taxon>Bacteroidota</taxon>
        <taxon>Flavobacteriia</taxon>
        <taxon>Flavobacteriales</taxon>
        <taxon>Flavobacteriaceae</taxon>
        <taxon>Salinimicrobium</taxon>
    </lineage>
</organism>
<evidence type="ECO:0000313" key="2">
    <source>
        <dbReference type="Proteomes" id="UP000703674"/>
    </source>
</evidence>
<reference evidence="1 2" key="1">
    <citation type="submission" date="2020-03" db="EMBL/GenBank/DDBJ databases">
        <title>Salinimicrobium sp. nov, isolated from SCS.</title>
        <authorList>
            <person name="Cao W.R."/>
        </authorList>
    </citation>
    <scope>NUCLEOTIDE SEQUENCE [LARGE SCALE GENOMIC DNA]</scope>
    <source>
        <strain evidence="2">J15B91</strain>
    </source>
</reference>
<gene>
    <name evidence="1" type="ORF">HC175_09865</name>
</gene>
<dbReference type="PANTHER" id="PTHR40037:SF1">
    <property type="entry name" value="PHOSPHOESTERASE SAOUHSC_00951-RELATED"/>
    <property type="match status" value="1"/>
</dbReference>
<dbReference type="EMBL" id="JAAVJR010000005">
    <property type="protein sequence ID" value="NJW53226.1"/>
    <property type="molecule type" value="Genomic_DNA"/>
</dbReference>
<dbReference type="InterPro" id="IPR009097">
    <property type="entry name" value="Cyclic_Pdiesterase"/>
</dbReference>
<dbReference type="RefSeq" id="WP_168138337.1">
    <property type="nucleotide sequence ID" value="NZ_JAAVJR010000005.1"/>
</dbReference>
<dbReference type="SUPFAM" id="SSF55144">
    <property type="entry name" value="LigT-like"/>
    <property type="match status" value="1"/>
</dbReference>
<dbReference type="PANTHER" id="PTHR40037">
    <property type="entry name" value="PHOSPHOESTERASE YJCG-RELATED"/>
    <property type="match status" value="1"/>
</dbReference>
<accession>A0ABX1CY85</accession>
<keyword evidence="1" id="KW-0436">Ligase</keyword>
<dbReference type="InterPro" id="IPR050580">
    <property type="entry name" value="2H_phosphoesterase_YjcG-like"/>
</dbReference>
<dbReference type="Pfam" id="PF13563">
    <property type="entry name" value="2_5_RNA_ligase2"/>
    <property type="match status" value="1"/>
</dbReference>
<sequence>MSFSRALYFTAVLPPAEISKEILDLKLEMKDTYHASHALKLPAHITITPPINLEQSQEEQFKSSIARVAGAHRRWQVEINGLGHFGKRVIFLQVHAQKFFQDLYLDLIAALESYDLKLSKSIHPHITLASKDLRKEFFERAWEDFSSRAFRKIFYAESLCLLKHDGKSWSVLEEFPFQSLE</sequence>
<comment type="caution">
    <text evidence="1">The sequence shown here is derived from an EMBL/GenBank/DDBJ whole genome shotgun (WGS) entry which is preliminary data.</text>
</comment>
<dbReference type="Proteomes" id="UP000703674">
    <property type="component" value="Unassembled WGS sequence"/>
</dbReference>
<dbReference type="Gene3D" id="3.90.1140.10">
    <property type="entry name" value="Cyclic phosphodiesterase"/>
    <property type="match status" value="1"/>
</dbReference>
<protein>
    <submittedName>
        <fullName evidence="1">2'-5' RNA ligase family protein</fullName>
    </submittedName>
</protein>
<name>A0ABX1CY85_9FLAO</name>
<proteinExistence type="predicted"/>
<evidence type="ECO:0000313" key="1">
    <source>
        <dbReference type="EMBL" id="NJW53226.1"/>
    </source>
</evidence>
<dbReference type="GO" id="GO:0016874">
    <property type="term" value="F:ligase activity"/>
    <property type="evidence" value="ECO:0007669"/>
    <property type="project" value="UniProtKB-KW"/>
</dbReference>
<keyword evidence="2" id="KW-1185">Reference proteome</keyword>